<evidence type="ECO:0000313" key="2">
    <source>
        <dbReference type="Proteomes" id="UP000054538"/>
    </source>
</evidence>
<organism evidence="1 2">
    <name type="scientific">Paxillus rubicundulus Ve08.2h10</name>
    <dbReference type="NCBI Taxonomy" id="930991"/>
    <lineage>
        <taxon>Eukaryota</taxon>
        <taxon>Fungi</taxon>
        <taxon>Dikarya</taxon>
        <taxon>Basidiomycota</taxon>
        <taxon>Agaricomycotina</taxon>
        <taxon>Agaricomycetes</taxon>
        <taxon>Agaricomycetidae</taxon>
        <taxon>Boletales</taxon>
        <taxon>Paxilineae</taxon>
        <taxon>Paxillaceae</taxon>
        <taxon>Paxillus</taxon>
    </lineage>
</organism>
<evidence type="ECO:0000313" key="1">
    <source>
        <dbReference type="EMBL" id="KIK79117.1"/>
    </source>
</evidence>
<dbReference type="HOGENOM" id="CLU_040082_6_0_1"/>
<reference evidence="2" key="2">
    <citation type="submission" date="2015-01" db="EMBL/GenBank/DDBJ databases">
        <title>Evolutionary Origins and Diversification of the Mycorrhizal Mutualists.</title>
        <authorList>
            <consortium name="DOE Joint Genome Institute"/>
            <consortium name="Mycorrhizal Genomics Consortium"/>
            <person name="Kohler A."/>
            <person name="Kuo A."/>
            <person name="Nagy L.G."/>
            <person name="Floudas D."/>
            <person name="Copeland A."/>
            <person name="Barry K.W."/>
            <person name="Cichocki N."/>
            <person name="Veneault-Fourrey C."/>
            <person name="LaButti K."/>
            <person name="Lindquist E.A."/>
            <person name="Lipzen A."/>
            <person name="Lundell T."/>
            <person name="Morin E."/>
            <person name="Murat C."/>
            <person name="Riley R."/>
            <person name="Ohm R."/>
            <person name="Sun H."/>
            <person name="Tunlid A."/>
            <person name="Henrissat B."/>
            <person name="Grigoriev I.V."/>
            <person name="Hibbett D.S."/>
            <person name="Martin F."/>
        </authorList>
    </citation>
    <scope>NUCLEOTIDE SEQUENCE [LARGE SCALE GENOMIC DNA]</scope>
    <source>
        <strain evidence="2">Ve08.2h10</strain>
    </source>
</reference>
<dbReference type="OrthoDB" id="1699974at2759"/>
<keyword evidence="2" id="KW-1185">Reference proteome</keyword>
<protein>
    <submittedName>
        <fullName evidence="1">Uncharacterized protein</fullName>
    </submittedName>
</protein>
<gene>
    <name evidence="1" type="ORF">PAXRUDRAFT_162161</name>
</gene>
<dbReference type="EMBL" id="KN826374">
    <property type="protein sequence ID" value="KIK79117.1"/>
    <property type="molecule type" value="Genomic_DNA"/>
</dbReference>
<sequence>MSVTGLPIRHTGEQFQRSNDTISRYFHKMLIIFSSLLFYTNYIQHPTNEQIPAKIHDNSKFLPYFYNAVGVINSSHIHVSPPHSCTPITRTIKNQYHKTVFLPVISTSNFPIH</sequence>
<proteinExistence type="predicted"/>
<dbReference type="Proteomes" id="UP000054538">
    <property type="component" value="Unassembled WGS sequence"/>
</dbReference>
<accession>A0A0D0C847</accession>
<name>A0A0D0C847_9AGAM</name>
<reference evidence="1 2" key="1">
    <citation type="submission" date="2014-04" db="EMBL/GenBank/DDBJ databases">
        <authorList>
            <consortium name="DOE Joint Genome Institute"/>
            <person name="Kuo A."/>
            <person name="Kohler A."/>
            <person name="Jargeat P."/>
            <person name="Nagy L.G."/>
            <person name="Floudas D."/>
            <person name="Copeland A."/>
            <person name="Barry K.W."/>
            <person name="Cichocki N."/>
            <person name="Veneault-Fourrey C."/>
            <person name="LaButti K."/>
            <person name="Lindquist E.A."/>
            <person name="Lipzen A."/>
            <person name="Lundell T."/>
            <person name="Morin E."/>
            <person name="Murat C."/>
            <person name="Sun H."/>
            <person name="Tunlid A."/>
            <person name="Henrissat B."/>
            <person name="Grigoriev I.V."/>
            <person name="Hibbett D.S."/>
            <person name="Martin F."/>
            <person name="Nordberg H.P."/>
            <person name="Cantor M.N."/>
            <person name="Hua S.X."/>
        </authorList>
    </citation>
    <scope>NUCLEOTIDE SEQUENCE [LARGE SCALE GENOMIC DNA]</scope>
    <source>
        <strain evidence="1 2">Ve08.2h10</strain>
    </source>
</reference>
<dbReference type="InParanoid" id="A0A0D0C847"/>
<dbReference type="AlphaFoldDB" id="A0A0D0C847"/>